<dbReference type="OrthoDB" id="5590091at2759"/>
<evidence type="ECO:0000313" key="2">
    <source>
        <dbReference type="Proteomes" id="UP000646827"/>
    </source>
</evidence>
<name>A0A8H7S5B7_9FUNG</name>
<proteinExistence type="predicted"/>
<keyword evidence="2" id="KW-1185">Reference proteome</keyword>
<organism evidence="1 2">
    <name type="scientific">Circinella minor</name>
    <dbReference type="NCBI Taxonomy" id="1195481"/>
    <lineage>
        <taxon>Eukaryota</taxon>
        <taxon>Fungi</taxon>
        <taxon>Fungi incertae sedis</taxon>
        <taxon>Mucoromycota</taxon>
        <taxon>Mucoromycotina</taxon>
        <taxon>Mucoromycetes</taxon>
        <taxon>Mucorales</taxon>
        <taxon>Lichtheimiaceae</taxon>
        <taxon>Circinella</taxon>
    </lineage>
</organism>
<dbReference type="Proteomes" id="UP000646827">
    <property type="component" value="Unassembled WGS sequence"/>
</dbReference>
<dbReference type="AlphaFoldDB" id="A0A8H7S5B7"/>
<comment type="caution">
    <text evidence="1">The sequence shown here is derived from an EMBL/GenBank/DDBJ whole genome shotgun (WGS) entry which is preliminary data.</text>
</comment>
<gene>
    <name evidence="1" type="ORF">INT45_003672</name>
</gene>
<protein>
    <submittedName>
        <fullName evidence="1">Uncharacterized protein</fullName>
    </submittedName>
</protein>
<reference evidence="1 2" key="1">
    <citation type="submission" date="2020-12" db="EMBL/GenBank/DDBJ databases">
        <title>Metabolic potential, ecology and presence of endohyphal bacteria is reflected in genomic diversity of Mucoromycotina.</title>
        <authorList>
            <person name="Muszewska A."/>
            <person name="Okrasinska A."/>
            <person name="Steczkiewicz K."/>
            <person name="Drgas O."/>
            <person name="Orlowska M."/>
            <person name="Perlinska-Lenart U."/>
            <person name="Aleksandrzak-Piekarczyk T."/>
            <person name="Szatraj K."/>
            <person name="Zielenkiewicz U."/>
            <person name="Pilsyk S."/>
            <person name="Malc E."/>
            <person name="Mieczkowski P."/>
            <person name="Kruszewska J.S."/>
            <person name="Biernat P."/>
            <person name="Pawlowska J."/>
        </authorList>
    </citation>
    <scope>NUCLEOTIDE SEQUENCE [LARGE SCALE GENOMIC DNA]</scope>
    <source>
        <strain evidence="1 2">CBS 142.35</strain>
    </source>
</reference>
<sequence>MIEPIAIVDNKTSNTHAYDNNHSSIMATSYHDSEDDDTTTTTTTVADNIDFFEEELSTLDDYACYQNTYFMDGGNRFISLPTLGNSNTKAAAQISRFFEEWLENKVYGKQPDDPLPILEDRIDFIAHDILGQLKNNRLLGLEKVFVKVRTGHVYTYHQLDDGQPLITQDMEEFFQQFPLFVEVIIRTCSTTTIMNNDNNNTSNVVLLEVENVTVNPGTPYRIMEHIS</sequence>
<dbReference type="EMBL" id="JAEPRB010000093">
    <property type="protein sequence ID" value="KAG2222027.1"/>
    <property type="molecule type" value="Genomic_DNA"/>
</dbReference>
<accession>A0A8H7S5B7</accession>
<evidence type="ECO:0000313" key="1">
    <source>
        <dbReference type="EMBL" id="KAG2222027.1"/>
    </source>
</evidence>